<proteinExistence type="predicted"/>
<dbReference type="InterPro" id="IPR052523">
    <property type="entry name" value="Trichothecene_AcTrans"/>
</dbReference>
<protein>
    <recommendedName>
        <fullName evidence="1">N-acetyltransferase domain-containing protein</fullName>
    </recommendedName>
</protein>
<dbReference type="PANTHER" id="PTHR42791:SF1">
    <property type="entry name" value="N-ACETYLTRANSFERASE DOMAIN-CONTAINING PROTEIN"/>
    <property type="match status" value="1"/>
</dbReference>
<dbReference type="Pfam" id="PF13508">
    <property type="entry name" value="Acetyltransf_7"/>
    <property type="match status" value="1"/>
</dbReference>
<dbReference type="PROSITE" id="PS51186">
    <property type="entry name" value="GNAT"/>
    <property type="match status" value="1"/>
</dbReference>
<feature type="domain" description="N-acetyltransferase" evidence="1">
    <location>
        <begin position="99"/>
        <end position="231"/>
    </location>
</feature>
<evidence type="ECO:0000313" key="3">
    <source>
        <dbReference type="Proteomes" id="UP000319160"/>
    </source>
</evidence>
<reference evidence="3" key="1">
    <citation type="submission" date="2019-06" db="EMBL/GenBank/DDBJ databases">
        <title>Draft genome sequence of the griseofulvin-producing fungus Xylaria cubensis strain G536.</title>
        <authorList>
            <person name="Mead M.E."/>
            <person name="Raja H.A."/>
            <person name="Steenwyk J.L."/>
            <person name="Knowles S.L."/>
            <person name="Oberlies N.H."/>
            <person name="Rokas A."/>
        </authorList>
    </citation>
    <scope>NUCLEOTIDE SEQUENCE [LARGE SCALE GENOMIC DNA]</scope>
    <source>
        <strain evidence="3">G536</strain>
    </source>
</reference>
<keyword evidence="3" id="KW-1185">Reference proteome</keyword>
<evidence type="ECO:0000313" key="2">
    <source>
        <dbReference type="EMBL" id="TRX96819.1"/>
    </source>
</evidence>
<dbReference type="PANTHER" id="PTHR42791">
    <property type="entry name" value="GNAT FAMILY ACETYLTRANSFERASE"/>
    <property type="match status" value="1"/>
</dbReference>
<sequence length="352" mass="39274">MEHVSSSVTLVETKKRSLVPEKWEDQVRTIGISECKEAALSLAQAFATDELAQYLLDAEDVGDGDETKWRLHVDIFNYIVAAHCYKGVVTTIGPDYEAVALWMPPGKDSDDWLTILRSGMWRLYYQLSAEGRRRYYSHLLPVLHQTKHEVMGDRDNDCYYLVYLGTKPSGQRRGYGRKLIDHMAAKADAEGRAMYLESSSEKNNGYYKKFGFEIKRDIYLGADVAATATTTTTTSNSSNNNNNSSGAAHAPVRLTIMVREPRALSLAHSIPIKLHSGFSTHQHQWGAFGTERPPPCLAISPGSSVCAAMLACFFSRRPFVGDDDVDDDDDDGAWLYLAPLHARVKVADERVL</sequence>
<dbReference type="EMBL" id="VFLP01000008">
    <property type="protein sequence ID" value="TRX96819.1"/>
    <property type="molecule type" value="Genomic_DNA"/>
</dbReference>
<name>A0A553I9E5_9PEZI</name>
<organism evidence="2 3">
    <name type="scientific">Xylaria flabelliformis</name>
    <dbReference type="NCBI Taxonomy" id="2512241"/>
    <lineage>
        <taxon>Eukaryota</taxon>
        <taxon>Fungi</taxon>
        <taxon>Dikarya</taxon>
        <taxon>Ascomycota</taxon>
        <taxon>Pezizomycotina</taxon>
        <taxon>Sordariomycetes</taxon>
        <taxon>Xylariomycetidae</taxon>
        <taxon>Xylariales</taxon>
        <taxon>Xylariaceae</taxon>
        <taxon>Xylaria</taxon>
    </lineage>
</organism>
<comment type="caution">
    <text evidence="2">The sequence shown here is derived from an EMBL/GenBank/DDBJ whole genome shotgun (WGS) entry which is preliminary data.</text>
</comment>
<dbReference type="CDD" id="cd04301">
    <property type="entry name" value="NAT_SF"/>
    <property type="match status" value="1"/>
</dbReference>
<dbReference type="InterPro" id="IPR000182">
    <property type="entry name" value="GNAT_dom"/>
</dbReference>
<dbReference type="AlphaFoldDB" id="A0A553I9E5"/>
<dbReference type="Proteomes" id="UP000319160">
    <property type="component" value="Unassembled WGS sequence"/>
</dbReference>
<dbReference type="SUPFAM" id="SSF55729">
    <property type="entry name" value="Acyl-CoA N-acyltransferases (Nat)"/>
    <property type="match status" value="1"/>
</dbReference>
<dbReference type="InterPro" id="IPR016181">
    <property type="entry name" value="Acyl_CoA_acyltransferase"/>
</dbReference>
<dbReference type="Gene3D" id="3.40.630.30">
    <property type="match status" value="1"/>
</dbReference>
<dbReference type="OrthoDB" id="544277at2759"/>
<dbReference type="STRING" id="2512241.A0A553I9E5"/>
<accession>A0A553I9E5</accession>
<gene>
    <name evidence="2" type="ORF">FHL15_002125</name>
</gene>
<dbReference type="GO" id="GO:0016747">
    <property type="term" value="F:acyltransferase activity, transferring groups other than amino-acyl groups"/>
    <property type="evidence" value="ECO:0007669"/>
    <property type="project" value="InterPro"/>
</dbReference>
<evidence type="ECO:0000259" key="1">
    <source>
        <dbReference type="PROSITE" id="PS51186"/>
    </source>
</evidence>